<accession>A0AAW7CPL0</accession>
<dbReference type="Gene3D" id="1.10.10.2840">
    <property type="entry name" value="PucR C-terminal helix-turn-helix domain"/>
    <property type="match status" value="1"/>
</dbReference>
<evidence type="ECO:0000259" key="4">
    <source>
        <dbReference type="Pfam" id="PF17853"/>
    </source>
</evidence>
<feature type="domain" description="Purine catabolism PurC-like" evidence="2">
    <location>
        <begin position="7"/>
        <end position="119"/>
    </location>
</feature>
<gene>
    <name evidence="5" type="ORF">QN341_13255</name>
</gene>
<feature type="domain" description="CdaR GGDEF-like" evidence="4">
    <location>
        <begin position="149"/>
        <end position="271"/>
    </location>
</feature>
<evidence type="ECO:0000256" key="1">
    <source>
        <dbReference type="ARBA" id="ARBA00006754"/>
    </source>
</evidence>
<dbReference type="Proteomes" id="UP001223084">
    <property type="component" value="Unassembled WGS sequence"/>
</dbReference>
<dbReference type="Pfam" id="PF17853">
    <property type="entry name" value="GGDEF_2"/>
    <property type="match status" value="1"/>
</dbReference>
<dbReference type="InterPro" id="IPR042070">
    <property type="entry name" value="PucR_C-HTH_sf"/>
</dbReference>
<dbReference type="InterPro" id="IPR051448">
    <property type="entry name" value="CdaR-like_regulators"/>
</dbReference>
<dbReference type="AlphaFoldDB" id="A0AAW7CPL0"/>
<dbReference type="PANTHER" id="PTHR33744">
    <property type="entry name" value="CARBOHYDRATE DIACID REGULATOR"/>
    <property type="match status" value="1"/>
</dbReference>
<reference evidence="5" key="1">
    <citation type="submission" date="2023-06" db="EMBL/GenBank/DDBJ databases">
        <title>Probiogenomic evaluation and L lactic producing Weizmannia coaggulans BKMTCR2-2 from tree bark.</title>
        <authorList>
            <person name="Mahittikon J."/>
            <person name="Tanasupawat S."/>
        </authorList>
    </citation>
    <scope>NUCLEOTIDE SEQUENCE</scope>
    <source>
        <strain evidence="5">BKMTCR2-2</strain>
    </source>
</reference>
<dbReference type="InterPro" id="IPR012914">
    <property type="entry name" value="PucR_dom"/>
</dbReference>
<evidence type="ECO:0000313" key="5">
    <source>
        <dbReference type="EMBL" id="MDL5041976.1"/>
    </source>
</evidence>
<comment type="caution">
    <text evidence="5">The sequence shown here is derived from an EMBL/GenBank/DDBJ whole genome shotgun (WGS) entry which is preliminary data.</text>
</comment>
<evidence type="ECO:0000259" key="2">
    <source>
        <dbReference type="Pfam" id="PF07905"/>
    </source>
</evidence>
<proteinExistence type="inferred from homology"/>
<comment type="similarity">
    <text evidence="1">Belongs to the CdaR family.</text>
</comment>
<evidence type="ECO:0000259" key="3">
    <source>
        <dbReference type="Pfam" id="PF13556"/>
    </source>
</evidence>
<sequence>MITLEKLIELPAFNRIVLAAGKEGVSRAVTGVNVTESLDWADFFRPNELIVTTGISMDGDPVKLLEMAKFALHRRAAGIVINTGPYIQEIPAAILDFADEHQFPVFQMPWECRVADFIKFTVQFLMTEQVEQTHAQQILNDLLFHPGMSHEQILNELSKLGFGEDADYGIIVCTKADEQQPDMLPFQQTIEEVFGNRYEQYLSSVYQDQIIYLVDRSKVRTPDIPFSKTAEKIQASILKRDMENLLVGMGNFYRQIPDIHKSYQEAKMVIQLAKRQAVPPICKYKEIGAYKIIMEVKDRKIIETFHDDMLENLYRYDELHETDYVHFLKIFLEEDGQTAKISRRAFIHRNTVLYKVKKIESILDVDLTRNFTKTNLLLAFMIEDILQ</sequence>
<dbReference type="PANTHER" id="PTHR33744:SF1">
    <property type="entry name" value="DNA-BINDING TRANSCRIPTIONAL ACTIVATOR ADER"/>
    <property type="match status" value="1"/>
</dbReference>
<dbReference type="Pfam" id="PF07905">
    <property type="entry name" value="PucR"/>
    <property type="match status" value="1"/>
</dbReference>
<protein>
    <submittedName>
        <fullName evidence="5">PucR family transcriptional regulator ligand-binding domain-containing protein</fullName>
    </submittedName>
</protein>
<dbReference type="Pfam" id="PF13556">
    <property type="entry name" value="HTH_30"/>
    <property type="match status" value="1"/>
</dbReference>
<organism evidence="5 6">
    <name type="scientific">Heyndrickxia coagulans</name>
    <name type="common">Weizmannia coagulans</name>
    <dbReference type="NCBI Taxonomy" id="1398"/>
    <lineage>
        <taxon>Bacteria</taxon>
        <taxon>Bacillati</taxon>
        <taxon>Bacillota</taxon>
        <taxon>Bacilli</taxon>
        <taxon>Bacillales</taxon>
        <taxon>Bacillaceae</taxon>
        <taxon>Heyndrickxia</taxon>
    </lineage>
</organism>
<dbReference type="RefSeq" id="WP_285958604.1">
    <property type="nucleotide sequence ID" value="NZ_JASUZX010000002.1"/>
</dbReference>
<dbReference type="InterPro" id="IPR041522">
    <property type="entry name" value="CdaR_GGDEF"/>
</dbReference>
<feature type="domain" description="PucR C-terminal helix-turn-helix" evidence="3">
    <location>
        <begin position="325"/>
        <end position="381"/>
    </location>
</feature>
<evidence type="ECO:0000313" key="6">
    <source>
        <dbReference type="Proteomes" id="UP001223084"/>
    </source>
</evidence>
<dbReference type="InterPro" id="IPR025736">
    <property type="entry name" value="PucR_C-HTH_dom"/>
</dbReference>
<dbReference type="EMBL" id="JASUZX010000002">
    <property type="protein sequence ID" value="MDL5041976.1"/>
    <property type="molecule type" value="Genomic_DNA"/>
</dbReference>
<name>A0AAW7CPL0_HEYCO</name>